<gene>
    <name evidence="6" type="ORF">TrST_g6084</name>
</gene>
<evidence type="ECO:0008006" key="8">
    <source>
        <dbReference type="Google" id="ProtNLM"/>
    </source>
</evidence>
<feature type="region of interest" description="Disordered" evidence="3">
    <location>
        <begin position="262"/>
        <end position="299"/>
    </location>
</feature>
<keyword evidence="7" id="KW-1185">Reference proteome</keyword>
<dbReference type="GO" id="GO:0008270">
    <property type="term" value="F:zinc ion binding"/>
    <property type="evidence" value="ECO:0007669"/>
    <property type="project" value="UniProtKB-KW"/>
</dbReference>
<feature type="region of interest" description="Disordered" evidence="3">
    <location>
        <begin position="169"/>
        <end position="201"/>
    </location>
</feature>
<dbReference type="PANTHER" id="PTHR24007">
    <property type="entry name" value="BRCA1-ASSOCIATED PROTEIN"/>
    <property type="match status" value="1"/>
</dbReference>
<dbReference type="OrthoDB" id="273556at2759"/>
<evidence type="ECO:0000259" key="5">
    <source>
        <dbReference type="PROSITE" id="PS50271"/>
    </source>
</evidence>
<dbReference type="InterPro" id="IPR013083">
    <property type="entry name" value="Znf_RING/FYVE/PHD"/>
</dbReference>
<evidence type="ECO:0000313" key="7">
    <source>
        <dbReference type="Proteomes" id="UP001165085"/>
    </source>
</evidence>
<feature type="domain" description="UBP-type" evidence="5">
    <location>
        <begin position="291"/>
        <end position="423"/>
    </location>
</feature>
<dbReference type="PANTHER" id="PTHR24007:SF7">
    <property type="entry name" value="BRCA1-ASSOCIATED PROTEIN"/>
    <property type="match status" value="1"/>
</dbReference>
<evidence type="ECO:0000256" key="1">
    <source>
        <dbReference type="PROSITE-ProRule" id="PRU00502"/>
    </source>
</evidence>
<comment type="caution">
    <text evidence="6">The sequence shown here is derived from an EMBL/GenBank/DDBJ whole genome shotgun (WGS) entry which is preliminary data.</text>
</comment>
<keyword evidence="2" id="KW-0175">Coiled coil</keyword>
<dbReference type="SMART" id="SM00184">
    <property type="entry name" value="RING"/>
    <property type="match status" value="1"/>
</dbReference>
<dbReference type="GO" id="GO:0016567">
    <property type="term" value="P:protein ubiquitination"/>
    <property type="evidence" value="ECO:0007669"/>
    <property type="project" value="TreeGrafter"/>
</dbReference>
<feature type="coiled-coil region" evidence="2">
    <location>
        <begin position="508"/>
        <end position="542"/>
    </location>
</feature>
<dbReference type="SUPFAM" id="SSF57850">
    <property type="entry name" value="RING/U-box"/>
    <property type="match status" value="2"/>
</dbReference>
<dbReference type="CDD" id="cd16448">
    <property type="entry name" value="RING-H2"/>
    <property type="match status" value="1"/>
</dbReference>
<organism evidence="6 7">
    <name type="scientific">Triparma strigata</name>
    <dbReference type="NCBI Taxonomy" id="1606541"/>
    <lineage>
        <taxon>Eukaryota</taxon>
        <taxon>Sar</taxon>
        <taxon>Stramenopiles</taxon>
        <taxon>Ochrophyta</taxon>
        <taxon>Bolidophyceae</taxon>
        <taxon>Parmales</taxon>
        <taxon>Triparmaceae</taxon>
        <taxon>Triparma</taxon>
    </lineage>
</organism>
<sequence>MSTFASSSEDQATSFSFHSNPLVRGAPPLHVSLAPPVLPSQSAHVAVLELPLCDLLFLSSSTVDKEDINTGNVTLYNLLIAYSSAPNNTNTDTDTDTDTDTATATRSGLQRCEVVVSYVDGSFGVFLSFATVDSATSFCRDLDTINVHSDENHSSMYKYYGLRDYKPAISQSPPSTSSSPAGRPSSPPSFSPPKQQRPSSPRSKTACPICFQQLEQQCTYRNICGHDFHLMCLVQWCSSTCPVCRLSLETFHDAGDEADDGLELDHDTSVPDISSSSFDQSLLCSPAQPSPSPSNSSHLTEHYAKSQCHSCRLERRMTFDSPDSKPAASPAPTSLSPLSPAPSTPKSSQQGLWLCLVCASLTCGDSKNPKGSGHTHQHFLETLHAYYQQVGGNRVYDFVGEGWVSRLISSEGGKIVAGMEGEDYRTEDLVEIEDMWGEKLEGMAGEFKRVLKDELDRGRKDVESRIAEMKLRYKAYEKEEMLPKDVLAALRKSEKLTKKRLKSTATALETTTKDLKFAEDLVESLEKTRGRWKDEVEKAGAELDRIRQTYSETVCPLEDKVEKLMLMLDGG</sequence>
<name>A0A9W7EXQ9_9STRA</name>
<dbReference type="GO" id="GO:0007265">
    <property type="term" value="P:Ras protein signal transduction"/>
    <property type="evidence" value="ECO:0007669"/>
    <property type="project" value="TreeGrafter"/>
</dbReference>
<keyword evidence="1" id="KW-0479">Metal-binding</keyword>
<feature type="region of interest" description="Disordered" evidence="3">
    <location>
        <begin position="319"/>
        <end position="345"/>
    </location>
</feature>
<dbReference type="InterPro" id="IPR001607">
    <property type="entry name" value="Znf_UBP"/>
</dbReference>
<dbReference type="Pfam" id="PF02148">
    <property type="entry name" value="zf-UBP"/>
    <property type="match status" value="1"/>
</dbReference>
<dbReference type="PROSITE" id="PS50089">
    <property type="entry name" value="ZF_RING_2"/>
    <property type="match status" value="1"/>
</dbReference>
<feature type="coiled-coil region" evidence="2">
    <location>
        <begin position="452"/>
        <end position="479"/>
    </location>
</feature>
<evidence type="ECO:0000256" key="2">
    <source>
        <dbReference type="SAM" id="Coils"/>
    </source>
</evidence>
<accession>A0A9W7EXQ9</accession>
<proteinExistence type="predicted"/>
<reference evidence="7" key="1">
    <citation type="journal article" date="2023" name="Commun. Biol.">
        <title>Genome analysis of Parmales, the sister group of diatoms, reveals the evolutionary specialization of diatoms from phago-mixotrophs to photoautotrophs.</title>
        <authorList>
            <person name="Ban H."/>
            <person name="Sato S."/>
            <person name="Yoshikawa S."/>
            <person name="Yamada K."/>
            <person name="Nakamura Y."/>
            <person name="Ichinomiya M."/>
            <person name="Sato N."/>
            <person name="Blanc-Mathieu R."/>
            <person name="Endo H."/>
            <person name="Kuwata A."/>
            <person name="Ogata H."/>
        </authorList>
    </citation>
    <scope>NUCLEOTIDE SEQUENCE [LARGE SCALE GENOMIC DNA]</scope>
    <source>
        <strain evidence="7">NIES 3701</strain>
    </source>
</reference>
<feature type="compositionally biased region" description="Low complexity" evidence="3">
    <location>
        <begin position="170"/>
        <end position="184"/>
    </location>
</feature>
<feature type="domain" description="RING-type" evidence="4">
    <location>
        <begin position="207"/>
        <end position="245"/>
    </location>
</feature>
<dbReference type="Gene3D" id="3.30.40.10">
    <property type="entry name" value="Zinc/RING finger domain, C3HC4 (zinc finger)"/>
    <property type="match status" value="2"/>
</dbReference>
<feature type="compositionally biased region" description="Low complexity" evidence="3">
    <location>
        <begin position="270"/>
        <end position="298"/>
    </location>
</feature>
<dbReference type="InterPro" id="IPR001841">
    <property type="entry name" value="Znf_RING"/>
</dbReference>
<dbReference type="Proteomes" id="UP001165085">
    <property type="component" value="Unassembled WGS sequence"/>
</dbReference>
<protein>
    <recommendedName>
        <fullName evidence="8">RING-type domain-containing protein</fullName>
    </recommendedName>
</protein>
<feature type="compositionally biased region" description="Low complexity" evidence="3">
    <location>
        <begin position="320"/>
        <end position="338"/>
    </location>
</feature>
<dbReference type="AlphaFoldDB" id="A0A9W7EXQ9"/>
<dbReference type="SMART" id="SM00290">
    <property type="entry name" value="ZnF_UBP"/>
    <property type="match status" value="1"/>
</dbReference>
<dbReference type="PROSITE" id="PS50271">
    <property type="entry name" value="ZF_UBP"/>
    <property type="match status" value="1"/>
</dbReference>
<dbReference type="EMBL" id="BRXY01000418">
    <property type="protein sequence ID" value="GMH93688.1"/>
    <property type="molecule type" value="Genomic_DNA"/>
</dbReference>
<evidence type="ECO:0000256" key="3">
    <source>
        <dbReference type="SAM" id="MobiDB-lite"/>
    </source>
</evidence>
<dbReference type="GO" id="GO:0005737">
    <property type="term" value="C:cytoplasm"/>
    <property type="evidence" value="ECO:0007669"/>
    <property type="project" value="TreeGrafter"/>
</dbReference>
<evidence type="ECO:0000259" key="4">
    <source>
        <dbReference type="PROSITE" id="PS50089"/>
    </source>
</evidence>
<keyword evidence="1" id="KW-0862">Zinc</keyword>
<evidence type="ECO:0000313" key="6">
    <source>
        <dbReference type="EMBL" id="GMH93688.1"/>
    </source>
</evidence>
<dbReference type="GO" id="GO:0061630">
    <property type="term" value="F:ubiquitin protein ligase activity"/>
    <property type="evidence" value="ECO:0007669"/>
    <property type="project" value="TreeGrafter"/>
</dbReference>
<keyword evidence="1" id="KW-0863">Zinc-finger</keyword>
<feature type="compositionally biased region" description="Low complexity" evidence="3">
    <location>
        <begin position="192"/>
        <end position="201"/>
    </location>
</feature>